<dbReference type="GO" id="GO:0003677">
    <property type="term" value="F:DNA binding"/>
    <property type="evidence" value="ECO:0007669"/>
    <property type="project" value="InterPro"/>
</dbReference>
<evidence type="ECO:0000256" key="2">
    <source>
        <dbReference type="SAM" id="Coils"/>
    </source>
</evidence>
<feature type="domain" description="Arm DNA-binding" evidence="3">
    <location>
        <begin position="12"/>
        <end position="86"/>
    </location>
</feature>
<keyword evidence="5" id="KW-1185">Reference proteome</keyword>
<dbReference type="RefSeq" id="WP_162444685.1">
    <property type="nucleotide sequence ID" value="NZ_CP048222.1"/>
</dbReference>
<dbReference type="InterPro" id="IPR011010">
    <property type="entry name" value="DNA_brk_join_enz"/>
</dbReference>
<evidence type="ECO:0000256" key="1">
    <source>
        <dbReference type="ARBA" id="ARBA00023172"/>
    </source>
</evidence>
<keyword evidence="2" id="KW-0175">Coiled coil</keyword>
<accession>A0A6C0GL54</accession>
<dbReference type="InterPro" id="IPR013762">
    <property type="entry name" value="Integrase-like_cat_sf"/>
</dbReference>
<dbReference type="InterPro" id="IPR035386">
    <property type="entry name" value="Arm-DNA-bind_5"/>
</dbReference>
<dbReference type="Proteomes" id="UP000480178">
    <property type="component" value="Chromosome"/>
</dbReference>
<dbReference type="Gene3D" id="1.10.443.10">
    <property type="entry name" value="Intergrase catalytic core"/>
    <property type="match status" value="1"/>
</dbReference>
<gene>
    <name evidence="4" type="ORF">GXP67_19525</name>
</gene>
<dbReference type="GO" id="GO:0006310">
    <property type="term" value="P:DNA recombination"/>
    <property type="evidence" value="ECO:0007669"/>
    <property type="project" value="UniProtKB-KW"/>
</dbReference>
<organism evidence="4 5">
    <name type="scientific">Rhodocytophaga rosea</name>
    <dbReference type="NCBI Taxonomy" id="2704465"/>
    <lineage>
        <taxon>Bacteria</taxon>
        <taxon>Pseudomonadati</taxon>
        <taxon>Bacteroidota</taxon>
        <taxon>Cytophagia</taxon>
        <taxon>Cytophagales</taxon>
        <taxon>Rhodocytophagaceae</taxon>
        <taxon>Rhodocytophaga</taxon>
    </lineage>
</organism>
<dbReference type="SUPFAM" id="SSF56349">
    <property type="entry name" value="DNA breaking-rejoining enzymes"/>
    <property type="match status" value="1"/>
</dbReference>
<dbReference type="AlphaFoldDB" id="A0A6C0GL54"/>
<dbReference type="Pfam" id="PF17293">
    <property type="entry name" value="Arm-DNA-bind_5"/>
    <property type="match status" value="1"/>
</dbReference>
<evidence type="ECO:0000313" key="5">
    <source>
        <dbReference type="Proteomes" id="UP000480178"/>
    </source>
</evidence>
<name>A0A6C0GL54_9BACT</name>
<dbReference type="KEGG" id="rhoz:GXP67_19525"/>
<dbReference type="EMBL" id="CP048222">
    <property type="protein sequence ID" value="QHT68677.1"/>
    <property type="molecule type" value="Genomic_DNA"/>
</dbReference>
<evidence type="ECO:0000313" key="4">
    <source>
        <dbReference type="EMBL" id="QHT68677.1"/>
    </source>
</evidence>
<keyword evidence="1" id="KW-0233">DNA recombination</keyword>
<proteinExistence type="predicted"/>
<sequence length="474" mass="56746">MATVKLVLASYKNKKGESPLQVRYVRGKDNFPISVNISLREEDVDYARFRVKRSVPEWVAVNKHIDEIEARLKRILSKYPDADVKLVKEMYNFEIQQDEERKQNEELAAIGTKGMRVITSLEVEEKEEQINQLKAEQAELKASPYYSVKDSNLESLKDLRDSFDEFLRRYSTKVKPQSLRNYPQLKNILLFDFLESDYYKKAASRGLVMCWHNLNEDLFEVFKVYCYEERKYGDGNWGKMVKMLKTWLKYSQMTMKKSISDDYKAFKRTRPVLDDFIIIKEDEIDMIWNERNSVTDRERKVLDLMVFVWLTGLRINEALKNGLVLEPHGDKIYLTGETDKNDSEYFLPTWRDPKNRIITLLEEYQYNLKLCTDVEVNRVGKLLLKRLYEKWGIHQKSKPIYKIKHGKKVFNGTKYRYELFTTRTLRRSAIWHWYYIWGWRKEKIMAMVGNKDIDVINVYIRKQKEDKVKMFEND</sequence>
<feature type="coiled-coil region" evidence="2">
    <location>
        <begin position="116"/>
        <end position="143"/>
    </location>
</feature>
<evidence type="ECO:0000259" key="3">
    <source>
        <dbReference type="Pfam" id="PF17293"/>
    </source>
</evidence>
<dbReference type="GO" id="GO:0015074">
    <property type="term" value="P:DNA integration"/>
    <property type="evidence" value="ECO:0007669"/>
    <property type="project" value="InterPro"/>
</dbReference>
<protein>
    <recommendedName>
        <fullName evidence="3">Arm DNA-binding domain-containing protein</fullName>
    </recommendedName>
</protein>
<reference evidence="4 5" key="1">
    <citation type="submission" date="2020-01" db="EMBL/GenBank/DDBJ databases">
        <authorList>
            <person name="Kim M.K."/>
        </authorList>
    </citation>
    <scope>NUCLEOTIDE SEQUENCE [LARGE SCALE GENOMIC DNA]</scope>
    <source>
        <strain evidence="4 5">172606-1</strain>
    </source>
</reference>